<evidence type="ECO:0000259" key="3">
    <source>
        <dbReference type="PROSITE" id="PS50977"/>
    </source>
</evidence>
<keyword evidence="1 2" id="KW-0238">DNA-binding</keyword>
<feature type="domain" description="HTH tetR-type" evidence="3">
    <location>
        <begin position="8"/>
        <end position="68"/>
    </location>
</feature>
<dbReference type="PROSITE" id="PS50977">
    <property type="entry name" value="HTH_TETR_2"/>
    <property type="match status" value="1"/>
</dbReference>
<dbReference type="EMBL" id="AZDJ01000030">
    <property type="protein sequence ID" value="KRK71090.1"/>
    <property type="molecule type" value="Genomic_DNA"/>
</dbReference>
<dbReference type="Gene3D" id="1.10.357.10">
    <property type="entry name" value="Tetracycline Repressor, domain 2"/>
    <property type="match status" value="1"/>
</dbReference>
<dbReference type="GO" id="GO:0003677">
    <property type="term" value="F:DNA binding"/>
    <property type="evidence" value="ECO:0007669"/>
    <property type="project" value="UniProtKB-UniRule"/>
</dbReference>
<name>A0A0R1JU26_9LACO</name>
<dbReference type="Proteomes" id="UP000051804">
    <property type="component" value="Unassembled WGS sequence"/>
</dbReference>
<organism evidence="4 5">
    <name type="scientific">Lacticaseibacillus nasuensis JCM 17158</name>
    <dbReference type="NCBI Taxonomy" id="1291734"/>
    <lineage>
        <taxon>Bacteria</taxon>
        <taxon>Bacillati</taxon>
        <taxon>Bacillota</taxon>
        <taxon>Bacilli</taxon>
        <taxon>Lactobacillales</taxon>
        <taxon>Lactobacillaceae</taxon>
        <taxon>Lacticaseibacillus</taxon>
    </lineage>
</organism>
<dbReference type="PATRIC" id="fig|1291734.4.peg.283"/>
<reference evidence="4 5" key="1">
    <citation type="journal article" date="2015" name="Genome Announc.">
        <title>Expanding the biotechnology potential of lactobacilli through comparative genomics of 213 strains and associated genera.</title>
        <authorList>
            <person name="Sun Z."/>
            <person name="Harris H.M."/>
            <person name="McCann A."/>
            <person name="Guo C."/>
            <person name="Argimon S."/>
            <person name="Zhang W."/>
            <person name="Yang X."/>
            <person name="Jeffery I.B."/>
            <person name="Cooney J.C."/>
            <person name="Kagawa T.F."/>
            <person name="Liu W."/>
            <person name="Song Y."/>
            <person name="Salvetti E."/>
            <person name="Wrobel A."/>
            <person name="Rasinkangas P."/>
            <person name="Parkhill J."/>
            <person name="Rea M.C."/>
            <person name="O'Sullivan O."/>
            <person name="Ritari J."/>
            <person name="Douillard F.P."/>
            <person name="Paul Ross R."/>
            <person name="Yang R."/>
            <person name="Briner A.E."/>
            <person name="Felis G.E."/>
            <person name="de Vos W.M."/>
            <person name="Barrangou R."/>
            <person name="Klaenhammer T.R."/>
            <person name="Caufield P.W."/>
            <person name="Cui Y."/>
            <person name="Zhang H."/>
            <person name="O'Toole P.W."/>
        </authorList>
    </citation>
    <scope>NUCLEOTIDE SEQUENCE [LARGE SCALE GENOMIC DNA]</scope>
    <source>
        <strain evidence="4 5">JCM 17158</strain>
    </source>
</reference>
<protein>
    <recommendedName>
        <fullName evidence="3">HTH tetR-type domain-containing protein</fullName>
    </recommendedName>
</protein>
<sequence>MLAKEAQRKRRQAMRQAARQLLLTEPYDAVTYTAIAEAAGFTRNSAPHIYSSKAELFAALYRHEYDRWATAFVAMVTDSTQAPAAWLQDSLKHDGVLFRLAPLLEPLVLAELRVPVVASFRQYRFQLERKLSARLDDLRDKTVQGAGAQLITHTLWTLSWIYQRRHGTAAEANAAAVARQYELALRRVVAEITKIRPPR</sequence>
<evidence type="ECO:0000256" key="2">
    <source>
        <dbReference type="PROSITE-ProRule" id="PRU00335"/>
    </source>
</evidence>
<gene>
    <name evidence="4" type="ORF">FD02_GL000275</name>
</gene>
<keyword evidence="5" id="KW-1185">Reference proteome</keyword>
<proteinExistence type="predicted"/>
<evidence type="ECO:0000256" key="1">
    <source>
        <dbReference type="ARBA" id="ARBA00023125"/>
    </source>
</evidence>
<dbReference type="Pfam" id="PF00440">
    <property type="entry name" value="TetR_N"/>
    <property type="match status" value="1"/>
</dbReference>
<feature type="DNA-binding region" description="H-T-H motif" evidence="2">
    <location>
        <begin position="31"/>
        <end position="50"/>
    </location>
</feature>
<dbReference type="SUPFAM" id="SSF46689">
    <property type="entry name" value="Homeodomain-like"/>
    <property type="match status" value="1"/>
</dbReference>
<dbReference type="RefSeq" id="WP_054723122.1">
    <property type="nucleotide sequence ID" value="NZ_AZDJ01000030.1"/>
</dbReference>
<comment type="caution">
    <text evidence="4">The sequence shown here is derived from an EMBL/GenBank/DDBJ whole genome shotgun (WGS) entry which is preliminary data.</text>
</comment>
<dbReference type="AlphaFoldDB" id="A0A0R1JU26"/>
<evidence type="ECO:0000313" key="4">
    <source>
        <dbReference type="EMBL" id="KRK71090.1"/>
    </source>
</evidence>
<evidence type="ECO:0000313" key="5">
    <source>
        <dbReference type="Proteomes" id="UP000051804"/>
    </source>
</evidence>
<dbReference type="InterPro" id="IPR009057">
    <property type="entry name" value="Homeodomain-like_sf"/>
</dbReference>
<accession>A0A0R1JU26</accession>
<dbReference type="OrthoDB" id="1634029at2"/>
<dbReference type="InterPro" id="IPR001647">
    <property type="entry name" value="HTH_TetR"/>
</dbReference>